<dbReference type="Proteomes" id="UP000242765">
    <property type="component" value="Unassembled WGS sequence"/>
</dbReference>
<keyword evidence="1" id="KW-0812">Transmembrane</keyword>
<evidence type="ECO:0000313" key="2">
    <source>
        <dbReference type="EMBL" id="OTG67144.1"/>
    </source>
</evidence>
<organism evidence="2 3">
    <name type="scientific">Acinetobacter silvestris</name>
    <dbReference type="NCBI Taxonomy" id="1977882"/>
    <lineage>
        <taxon>Bacteria</taxon>
        <taxon>Pseudomonadati</taxon>
        <taxon>Pseudomonadota</taxon>
        <taxon>Gammaproteobacteria</taxon>
        <taxon>Moraxellales</taxon>
        <taxon>Moraxellaceae</taxon>
        <taxon>Acinetobacter</taxon>
    </lineage>
</organism>
<evidence type="ECO:0008006" key="4">
    <source>
        <dbReference type="Google" id="ProtNLM"/>
    </source>
</evidence>
<feature type="transmembrane region" description="Helical" evidence="1">
    <location>
        <begin position="15"/>
        <end position="35"/>
    </location>
</feature>
<sequence>MNSNSKMKMHHQRGATLIVVLIMLVLITIMGIMGIRTAMTSLNIATNSQVGQLLSQTGDTPSNYFLNVSDYGHLTQITTAVGQAIALHKASPGKEVVFCYKPTSKEIVDSAFDTTVLIPPDETVASDTKATIDSVYNNRSGFCDLTKDFGSSREAVVTQVAVKVISEPSAAIGADLERGSDQSVGATVAKDKVEARIRITSTAIMPSFSRNNIEEIQKCIGSSATVGYINDNLAKELKGKQTMAGCLVGKGVPVSTQVQEMEMRSRDIQVEAP</sequence>
<keyword evidence="1" id="KW-1133">Transmembrane helix</keyword>
<protein>
    <recommendedName>
        <fullName evidence="4">Pilus assembly protein PilX</fullName>
    </recommendedName>
</protein>
<dbReference type="RefSeq" id="WP_086202003.1">
    <property type="nucleotide sequence ID" value="NZ_NEGB01000001.1"/>
</dbReference>
<evidence type="ECO:0000313" key="3">
    <source>
        <dbReference type="Proteomes" id="UP000242765"/>
    </source>
</evidence>
<dbReference type="EMBL" id="NEGB01000001">
    <property type="protein sequence ID" value="OTG67144.1"/>
    <property type="molecule type" value="Genomic_DNA"/>
</dbReference>
<dbReference type="STRING" id="1977882.B9T28_00420"/>
<dbReference type="AlphaFoldDB" id="A0A1Y3CMT5"/>
<gene>
    <name evidence="2" type="ORF">B9T28_00420</name>
</gene>
<reference evidence="2 3" key="1">
    <citation type="submission" date="2017-04" db="EMBL/GenBank/DDBJ databases">
        <title>High diversity of culturable Acinetobacter species in natural soil and water ecosystems.</title>
        <authorList>
            <person name="Nemec A."/>
            <person name="Radolfova-Krizova L."/>
        </authorList>
    </citation>
    <scope>NUCLEOTIDE SEQUENCE [LARGE SCALE GENOMIC DNA]</scope>
    <source>
        <strain evidence="2 3">ANC 4999</strain>
    </source>
</reference>
<dbReference type="OrthoDB" id="6707205at2"/>
<comment type="caution">
    <text evidence="2">The sequence shown here is derived from an EMBL/GenBank/DDBJ whole genome shotgun (WGS) entry which is preliminary data.</text>
</comment>
<evidence type="ECO:0000256" key="1">
    <source>
        <dbReference type="SAM" id="Phobius"/>
    </source>
</evidence>
<proteinExistence type="predicted"/>
<keyword evidence="1" id="KW-0472">Membrane</keyword>
<keyword evidence="3" id="KW-1185">Reference proteome</keyword>
<name>A0A1Y3CMT5_9GAMM</name>
<accession>A0A1Y3CMT5</accession>